<dbReference type="eggNOG" id="ENOG502ZUU4">
    <property type="taxonomic scope" value="Bacteria"/>
</dbReference>
<dbReference type="EMBL" id="AP012319">
    <property type="protein sequence ID" value="BAL85462.1"/>
    <property type="molecule type" value="Genomic_DNA"/>
</dbReference>
<dbReference type="AlphaFoldDB" id="I0GXH5"/>
<dbReference type="PATRIC" id="fig|512565.3.peg.244"/>
<name>I0GXH5_ACTM4</name>
<dbReference type="KEGG" id="ams:AMIS_2420"/>
<gene>
    <name evidence="1" type="ordered locus">AMIS_2420</name>
</gene>
<dbReference type="HOGENOM" id="CLU_3113669_0_0_11"/>
<accession>I0GXH5</accession>
<protein>
    <submittedName>
        <fullName evidence="1">Uncharacterized protein</fullName>
    </submittedName>
</protein>
<organism evidence="1 2">
    <name type="scientific">Actinoplanes missouriensis (strain ATCC 14538 / DSM 43046 / CBS 188.64 / JCM 3121 / NBRC 102363 / NCIMB 12654 / NRRL B-3342 / UNCC 431)</name>
    <dbReference type="NCBI Taxonomy" id="512565"/>
    <lineage>
        <taxon>Bacteria</taxon>
        <taxon>Bacillati</taxon>
        <taxon>Actinomycetota</taxon>
        <taxon>Actinomycetes</taxon>
        <taxon>Micromonosporales</taxon>
        <taxon>Micromonosporaceae</taxon>
        <taxon>Actinoplanes</taxon>
    </lineage>
</organism>
<dbReference type="Proteomes" id="UP000007882">
    <property type="component" value="Chromosome"/>
</dbReference>
<reference evidence="1 2" key="1">
    <citation type="submission" date="2012-02" db="EMBL/GenBank/DDBJ databases">
        <title>Complete genome sequence of Actinoplanes missouriensis 431 (= NBRC 102363).</title>
        <authorList>
            <person name="Ohnishi Y."/>
            <person name="Ishikawa J."/>
            <person name="Sekine M."/>
            <person name="Hosoyama A."/>
            <person name="Harada T."/>
            <person name="Narita H."/>
            <person name="Hata T."/>
            <person name="Konno Y."/>
            <person name="Tutikane K."/>
            <person name="Fujita N."/>
            <person name="Horinouchi S."/>
            <person name="Hayakawa M."/>
        </authorList>
    </citation>
    <scope>NUCLEOTIDE SEQUENCE [LARGE SCALE GENOMIC DNA]</scope>
    <source>
        <strain evidence="2">ATCC 14538 / DSM 43046 / CBS 188.64 / JCM 3121 / NBRC 102363 / NCIMB 12654 / NRRL B-3342 / UNCC 431</strain>
    </source>
</reference>
<evidence type="ECO:0000313" key="2">
    <source>
        <dbReference type="Proteomes" id="UP000007882"/>
    </source>
</evidence>
<proteinExistence type="predicted"/>
<evidence type="ECO:0000313" key="1">
    <source>
        <dbReference type="EMBL" id="BAL85462.1"/>
    </source>
</evidence>
<keyword evidence="2" id="KW-1185">Reference proteome</keyword>
<sequence length="50" mass="5934">MIVADLHSEYGIDVDDRALMRRRSWRWLQIRIEGLVLTKSRLSRALNPPE</sequence>
<dbReference type="STRING" id="512565.AMIS_2420"/>